<dbReference type="EMBL" id="CAICTM010000285">
    <property type="protein sequence ID" value="CAB9506953.1"/>
    <property type="molecule type" value="Genomic_DNA"/>
</dbReference>
<organism evidence="2 3">
    <name type="scientific">Seminavis robusta</name>
    <dbReference type="NCBI Taxonomy" id="568900"/>
    <lineage>
        <taxon>Eukaryota</taxon>
        <taxon>Sar</taxon>
        <taxon>Stramenopiles</taxon>
        <taxon>Ochrophyta</taxon>
        <taxon>Bacillariophyta</taxon>
        <taxon>Bacillariophyceae</taxon>
        <taxon>Bacillariophycidae</taxon>
        <taxon>Naviculales</taxon>
        <taxon>Naviculaceae</taxon>
        <taxon>Seminavis</taxon>
    </lineage>
</organism>
<reference evidence="2" key="1">
    <citation type="submission" date="2020-06" db="EMBL/GenBank/DDBJ databases">
        <authorList>
            <consortium name="Plant Systems Biology data submission"/>
        </authorList>
    </citation>
    <scope>NUCLEOTIDE SEQUENCE</scope>
    <source>
        <strain evidence="2">D6</strain>
    </source>
</reference>
<feature type="region of interest" description="Disordered" evidence="1">
    <location>
        <begin position="395"/>
        <end position="420"/>
    </location>
</feature>
<protein>
    <submittedName>
        <fullName evidence="2">Uncharacterized protein</fullName>
    </submittedName>
</protein>
<comment type="caution">
    <text evidence="2">The sequence shown here is derived from an EMBL/GenBank/DDBJ whole genome shotgun (WGS) entry which is preliminary data.</text>
</comment>
<evidence type="ECO:0000256" key="1">
    <source>
        <dbReference type="SAM" id="MobiDB-lite"/>
    </source>
</evidence>
<evidence type="ECO:0000313" key="3">
    <source>
        <dbReference type="Proteomes" id="UP001153069"/>
    </source>
</evidence>
<proteinExistence type="predicted"/>
<gene>
    <name evidence="2" type="ORF">SEMRO_286_G108340.1</name>
</gene>
<accession>A0A9N8HE42</accession>
<sequence length="433" mass="49187">MTDHKRRVQQLLNKIYTEANPTIKESLWWDLYFTLRERPRLAFDWVPFLHSDTSSIPFLRLLGSRVVDEARLWELANGCPDNPNEESRIVPCLEDLWDLMTSPQLFEPDPVEISLPPDSKETGTQGEEGQRNLILILKKTILHIKHCVKICVKEIPDFSSIPHWLAAVHDALQKIKEEPKAIHVSLKQTAGSAAFKFNSEHHRVDHVGRFNYVNVTFNRWEPSVVHLLRETDLSSIHHISIGPADPPFGCCINFDGERNTYVGRASRRSSEGTALTLGGASPASGKAIATECVCGLLRNAPDLKELRVTYTAMDLDLIAVAEALRTHKQLSYFRWEMRELIVGSAFTDLLIEVKNDRSGYARWSGGHINMLYGLLRQSPGNWSLIADQNHAEGKVRGYRRKRRKRGSKTTRKKRQAVACSTDEPESQRACTYI</sequence>
<name>A0A9N8HE42_9STRA</name>
<dbReference type="Proteomes" id="UP001153069">
    <property type="component" value="Unassembled WGS sequence"/>
</dbReference>
<evidence type="ECO:0000313" key="2">
    <source>
        <dbReference type="EMBL" id="CAB9506953.1"/>
    </source>
</evidence>
<keyword evidence="3" id="KW-1185">Reference proteome</keyword>
<dbReference type="AlphaFoldDB" id="A0A9N8HE42"/>
<feature type="compositionally biased region" description="Basic residues" evidence="1">
    <location>
        <begin position="396"/>
        <end position="415"/>
    </location>
</feature>